<keyword evidence="1" id="KW-0732">Signal</keyword>
<comment type="caution">
    <text evidence="2">The sequence shown here is derived from an EMBL/GenBank/DDBJ whole genome shotgun (WGS) entry which is preliminary data.</text>
</comment>
<dbReference type="AlphaFoldDB" id="A0A3A8R2W2"/>
<dbReference type="EMBL" id="RAWM01000005">
    <property type="protein sequence ID" value="RKH73125.1"/>
    <property type="molecule type" value="Genomic_DNA"/>
</dbReference>
<dbReference type="RefSeq" id="WP_121768975.1">
    <property type="nucleotide sequence ID" value="NZ_RAWM01000005.1"/>
</dbReference>
<dbReference type="Proteomes" id="UP000282656">
    <property type="component" value="Unassembled WGS sequence"/>
</dbReference>
<feature type="signal peptide" evidence="1">
    <location>
        <begin position="1"/>
        <end position="21"/>
    </location>
</feature>
<reference evidence="3" key="1">
    <citation type="submission" date="2018-09" db="EMBL/GenBank/DDBJ databases">
        <authorList>
            <person name="Livingstone P.G."/>
            <person name="Whitworth D.E."/>
        </authorList>
    </citation>
    <scope>NUCLEOTIDE SEQUENCE [LARGE SCALE GENOMIC DNA]</scope>
    <source>
        <strain evidence="3">AB047A</strain>
    </source>
</reference>
<protein>
    <submittedName>
        <fullName evidence="2">Uncharacterized protein</fullName>
    </submittedName>
</protein>
<organism evidence="2 3">
    <name type="scientific">Corallococcus interemptor</name>
    <dbReference type="NCBI Taxonomy" id="2316720"/>
    <lineage>
        <taxon>Bacteria</taxon>
        <taxon>Pseudomonadati</taxon>
        <taxon>Myxococcota</taxon>
        <taxon>Myxococcia</taxon>
        <taxon>Myxococcales</taxon>
        <taxon>Cystobacterineae</taxon>
        <taxon>Myxococcaceae</taxon>
        <taxon>Corallococcus</taxon>
    </lineage>
</organism>
<sequence>MSEIPKRLLWLCLLGPLLACASAPVPKPEASEKSPPDFFGAKEPKSRLMMLAVMGHIRPRGSRQPTQAQTPFSYAEWTSMTPEQLFSHLLEHRECISYIEAYARVLGERPTPWRNLVHAPEIIRAALRTQPCDVNGLRIQLDGLIVGQDSRVPGKDHFRGAPYGPAEWKAAFARWPLCEH</sequence>
<proteinExistence type="predicted"/>
<accession>A0A3A8R2W2</accession>
<evidence type="ECO:0000313" key="3">
    <source>
        <dbReference type="Proteomes" id="UP000282656"/>
    </source>
</evidence>
<feature type="chain" id="PRO_5017440202" evidence="1">
    <location>
        <begin position="22"/>
        <end position="180"/>
    </location>
</feature>
<keyword evidence="3" id="KW-1185">Reference proteome</keyword>
<evidence type="ECO:0000256" key="1">
    <source>
        <dbReference type="SAM" id="SignalP"/>
    </source>
</evidence>
<gene>
    <name evidence="2" type="ORF">D7X96_03485</name>
</gene>
<evidence type="ECO:0000313" key="2">
    <source>
        <dbReference type="EMBL" id="RKH73125.1"/>
    </source>
</evidence>
<name>A0A3A8R2W2_9BACT</name>